<reference evidence="2" key="1">
    <citation type="submission" date="2025-08" db="UniProtKB">
        <authorList>
            <consortium name="RefSeq"/>
        </authorList>
    </citation>
    <scope>IDENTIFICATION</scope>
</reference>
<dbReference type="PANTHER" id="PTHR33053:SF9">
    <property type="entry name" value="AGAP000105-PA"/>
    <property type="match status" value="1"/>
</dbReference>
<dbReference type="RefSeq" id="XP_065675755.1">
    <property type="nucleotide sequence ID" value="XM_065819683.1"/>
</dbReference>
<evidence type="ECO:0000313" key="1">
    <source>
        <dbReference type="Proteomes" id="UP001652625"/>
    </source>
</evidence>
<dbReference type="Proteomes" id="UP001652625">
    <property type="component" value="Chromosome 15"/>
</dbReference>
<accession>A0ABM4DMH4</accession>
<organism evidence="1 2">
    <name type="scientific">Hydra vulgaris</name>
    <name type="common">Hydra</name>
    <name type="synonym">Hydra attenuata</name>
    <dbReference type="NCBI Taxonomy" id="6087"/>
    <lineage>
        <taxon>Eukaryota</taxon>
        <taxon>Metazoa</taxon>
        <taxon>Cnidaria</taxon>
        <taxon>Hydrozoa</taxon>
        <taxon>Hydroidolina</taxon>
        <taxon>Anthoathecata</taxon>
        <taxon>Aplanulata</taxon>
        <taxon>Hydridae</taxon>
        <taxon>Hydra</taxon>
    </lineage>
</organism>
<name>A0ABM4DMH4_HYDVU</name>
<protein>
    <submittedName>
        <fullName evidence="2">Uncharacterized protein LOC136091963</fullName>
    </submittedName>
</protein>
<evidence type="ECO:0000313" key="2">
    <source>
        <dbReference type="RefSeq" id="XP_065675755.1"/>
    </source>
</evidence>
<proteinExistence type="predicted"/>
<sequence length="324" mass="36929">MRSQGTKRRKVSAVVAKLVEETSLNNKLNHDLIVQDNMIDDYSYILRKNGSDLPKDSRSLLHTKRKIESKAVAGGEYYYIGLQYWFSLLLNKSLLSTELSFFTIHINIDGIPLFNNSNLTLWLILGSFKELDQSIFPIALFSSSCKPNSVDNYLKGFIYEMKCFQQVGVICDNTGKAYKIKLAAVICDAPAQSFVKCIKTHNGYNCCERCIQCSERYQKTVLPDLSAPLRTDLDFFNQCDSEHHNAVSPFTKLNYSMVSGFPIDYMHCVCLGFVRRIINLWIQGPPPCRLSQNVVVVISEKLAALRPYISKEFSRKSCSFVEFR</sequence>
<dbReference type="PANTHER" id="PTHR33053">
    <property type="entry name" value="PROTEIN, PUTATIVE-RELATED"/>
    <property type="match status" value="1"/>
</dbReference>
<dbReference type="GeneID" id="136091963"/>
<keyword evidence="1" id="KW-1185">Reference proteome</keyword>
<gene>
    <name evidence="2" type="primary">LOC136091963</name>
</gene>